<dbReference type="SUPFAM" id="SSF53474">
    <property type="entry name" value="alpha/beta-Hydrolases"/>
    <property type="match status" value="1"/>
</dbReference>
<evidence type="ECO:0000256" key="2">
    <source>
        <dbReference type="ARBA" id="ARBA00010701"/>
    </source>
</evidence>
<accession>R4WNT4</accession>
<dbReference type="PRINTS" id="PR00821">
    <property type="entry name" value="TAGLIPASE"/>
</dbReference>
<comment type="subcellular location">
    <subcellularLocation>
        <location evidence="1">Secreted</location>
    </subcellularLocation>
</comment>
<dbReference type="FunFam" id="3.40.50.1820:FF:000076">
    <property type="entry name" value="phospholipase A1"/>
    <property type="match status" value="1"/>
</dbReference>
<evidence type="ECO:0000313" key="6">
    <source>
        <dbReference type="EMBL" id="BAN20541.1"/>
    </source>
</evidence>
<dbReference type="Pfam" id="PF00151">
    <property type="entry name" value="Lipase"/>
    <property type="match status" value="1"/>
</dbReference>
<dbReference type="InterPro" id="IPR033906">
    <property type="entry name" value="Lipase_N"/>
</dbReference>
<dbReference type="InterPro" id="IPR029058">
    <property type="entry name" value="AB_hydrolase_fold"/>
</dbReference>
<evidence type="ECO:0000256" key="4">
    <source>
        <dbReference type="RuleBase" id="RU004262"/>
    </source>
</evidence>
<feature type="domain" description="Lipase" evidence="5">
    <location>
        <begin position="54"/>
        <end position="288"/>
    </location>
</feature>
<proteinExistence type="evidence at transcript level"/>
<dbReference type="InterPro" id="IPR000734">
    <property type="entry name" value="TAG_lipase"/>
</dbReference>
<dbReference type="AlphaFoldDB" id="R4WNT4"/>
<dbReference type="GO" id="GO:0016042">
    <property type="term" value="P:lipid catabolic process"/>
    <property type="evidence" value="ECO:0007669"/>
    <property type="project" value="TreeGrafter"/>
</dbReference>
<evidence type="ECO:0000256" key="3">
    <source>
        <dbReference type="ARBA" id="ARBA00022525"/>
    </source>
</evidence>
<reference evidence="6" key="1">
    <citation type="journal article" date="2013" name="PLoS ONE">
        <title>Gene expression in gut symbiotic organ of stinkbug affected by extracellular bacterial symbiont.</title>
        <authorList>
            <person name="Futahashi R."/>
            <person name="Tanaka K."/>
            <person name="Tanahashi M."/>
            <person name="Nikoh N."/>
            <person name="Kikuchi Y."/>
            <person name="Lee B.L."/>
            <person name="Fukatsu T."/>
        </authorList>
    </citation>
    <scope>NUCLEOTIDE SEQUENCE</scope>
    <source>
        <tissue evidence="6">Midgut</tissue>
    </source>
</reference>
<organism evidence="6">
    <name type="scientific">Riptortus pedestris</name>
    <name type="common">Bean bug</name>
    <dbReference type="NCBI Taxonomy" id="329032"/>
    <lineage>
        <taxon>Eukaryota</taxon>
        <taxon>Metazoa</taxon>
        <taxon>Ecdysozoa</taxon>
        <taxon>Arthropoda</taxon>
        <taxon>Hexapoda</taxon>
        <taxon>Insecta</taxon>
        <taxon>Pterygota</taxon>
        <taxon>Neoptera</taxon>
        <taxon>Paraneoptera</taxon>
        <taxon>Hemiptera</taxon>
        <taxon>Heteroptera</taxon>
        <taxon>Panheteroptera</taxon>
        <taxon>Pentatomomorpha</taxon>
        <taxon>Coreoidea</taxon>
        <taxon>Alydidae</taxon>
        <taxon>Riptortus</taxon>
    </lineage>
</organism>
<evidence type="ECO:0000259" key="5">
    <source>
        <dbReference type="Pfam" id="PF00151"/>
    </source>
</evidence>
<name>R4WNT4_RIPPE</name>
<protein>
    <submittedName>
        <fullName evidence="6">Lipase</fullName>
    </submittedName>
</protein>
<dbReference type="GO" id="GO:0005615">
    <property type="term" value="C:extracellular space"/>
    <property type="evidence" value="ECO:0007669"/>
    <property type="project" value="TreeGrafter"/>
</dbReference>
<evidence type="ECO:0000256" key="1">
    <source>
        <dbReference type="ARBA" id="ARBA00004613"/>
    </source>
</evidence>
<comment type="similarity">
    <text evidence="2 4">Belongs to the AB hydrolase superfamily. Lipase family.</text>
</comment>
<sequence>MTYFQMQWIILTFVAALCSIVLCLEFELYHFHLAFKEEVGNKSLIKLSSIGPVGSKVKFYLSTRKHEDPFIIDPQNTELLKQSPFDVNKPTKIIIHGYFGGLNRPMIKEIKQKYLDFDDVNVIAVDWSDIAWNINYYAIVNQVPDVGLYVAQLLDFLVAQGCDPQSFHLIGHSLGAHVAGYAGYSVKKGKPGRITGLDPAKPHFHNVDNSERLDSSDAIFVDCIHTCGGLLGLMEPICDVDFYPNGGKNTQPGCHYFDFGRCSHKRSHQLFAESILPSHKFPSLRCGKLPLDPYYCEETDVYMGNYVKPSVRGMYYVHTNKEFPYAVIH</sequence>
<dbReference type="CDD" id="cd00707">
    <property type="entry name" value="Pancreat_lipase_like"/>
    <property type="match status" value="1"/>
</dbReference>
<keyword evidence="3" id="KW-0964">Secreted</keyword>
<dbReference type="GO" id="GO:0017171">
    <property type="term" value="F:serine hydrolase activity"/>
    <property type="evidence" value="ECO:0007669"/>
    <property type="project" value="TreeGrafter"/>
</dbReference>
<dbReference type="PANTHER" id="PTHR11610:SF173">
    <property type="entry name" value="LIPASE DOMAIN-CONTAINING PROTEIN-RELATED"/>
    <property type="match status" value="1"/>
</dbReference>
<dbReference type="Gene3D" id="3.40.50.1820">
    <property type="entry name" value="alpha/beta hydrolase"/>
    <property type="match status" value="1"/>
</dbReference>
<dbReference type="PANTHER" id="PTHR11610">
    <property type="entry name" value="LIPASE"/>
    <property type="match status" value="1"/>
</dbReference>
<dbReference type="EMBL" id="AK417326">
    <property type="protein sequence ID" value="BAN20541.1"/>
    <property type="molecule type" value="mRNA"/>
</dbReference>
<dbReference type="InterPro" id="IPR013818">
    <property type="entry name" value="Lipase"/>
</dbReference>
<dbReference type="GO" id="GO:0016298">
    <property type="term" value="F:lipase activity"/>
    <property type="evidence" value="ECO:0007669"/>
    <property type="project" value="InterPro"/>
</dbReference>